<evidence type="ECO:0000256" key="1">
    <source>
        <dbReference type="ARBA" id="ARBA00000971"/>
    </source>
</evidence>
<comment type="catalytic activity">
    <reaction evidence="1 5">
        <text>[protein]-peptidylproline (omega=180) = [protein]-peptidylproline (omega=0)</text>
        <dbReference type="Rhea" id="RHEA:16237"/>
        <dbReference type="Rhea" id="RHEA-COMP:10747"/>
        <dbReference type="Rhea" id="RHEA-COMP:10748"/>
        <dbReference type="ChEBI" id="CHEBI:83833"/>
        <dbReference type="ChEBI" id="CHEBI:83834"/>
        <dbReference type="EC" id="5.2.1.8"/>
    </reaction>
</comment>
<keyword evidence="4 5" id="KW-0413">Isomerase</keyword>
<dbReference type="PANTHER" id="PTHR43811:SF17">
    <property type="entry name" value="PEPTIDYL-PROLYL CIS-TRANS ISOMERASE FKBP16-3, CHLOROPLASTIC"/>
    <property type="match status" value="1"/>
</dbReference>
<reference evidence="7" key="1">
    <citation type="submission" date="2020-03" db="EMBL/GenBank/DDBJ databases">
        <title>A high-quality chromosome-level genome assembly of a woody plant with both climbing and erect habits, Rhamnella rubrinervis.</title>
        <authorList>
            <person name="Lu Z."/>
            <person name="Yang Y."/>
            <person name="Zhu X."/>
            <person name="Sun Y."/>
        </authorList>
    </citation>
    <scope>NUCLEOTIDE SEQUENCE</scope>
    <source>
        <strain evidence="7">BYM</strain>
        <tissue evidence="7">Leaf</tissue>
    </source>
</reference>
<keyword evidence="3 5" id="KW-0697">Rotamase</keyword>
<evidence type="ECO:0000256" key="2">
    <source>
        <dbReference type="ARBA" id="ARBA00013194"/>
    </source>
</evidence>
<dbReference type="PANTHER" id="PTHR43811">
    <property type="entry name" value="FKBP-TYPE PEPTIDYL-PROLYL CIS-TRANS ISOMERASE FKPA"/>
    <property type="match status" value="1"/>
</dbReference>
<name>A0A8K0HFV4_9ROSA</name>
<dbReference type="Proteomes" id="UP000796880">
    <property type="component" value="Unassembled WGS sequence"/>
</dbReference>
<dbReference type="OrthoDB" id="77911at2759"/>
<keyword evidence="8" id="KW-1185">Reference proteome</keyword>
<protein>
    <recommendedName>
        <fullName evidence="2 5">peptidylprolyl isomerase</fullName>
        <ecNumber evidence="2 5">5.2.1.8</ecNumber>
    </recommendedName>
</protein>
<evidence type="ECO:0000259" key="6">
    <source>
        <dbReference type="PROSITE" id="PS50059"/>
    </source>
</evidence>
<dbReference type="EMBL" id="VOIH02000003">
    <property type="protein sequence ID" value="KAF3451020.1"/>
    <property type="molecule type" value="Genomic_DNA"/>
</dbReference>
<dbReference type="Pfam" id="PF00254">
    <property type="entry name" value="FKBP_C"/>
    <property type="match status" value="1"/>
</dbReference>
<proteinExistence type="predicted"/>
<gene>
    <name evidence="7" type="ORF">FNV43_RR07109</name>
</gene>
<dbReference type="AlphaFoldDB" id="A0A8K0HFV4"/>
<comment type="caution">
    <text evidence="7">The sequence shown here is derived from an EMBL/GenBank/DDBJ whole genome shotgun (WGS) entry which is preliminary data.</text>
</comment>
<feature type="domain" description="PPIase FKBP-type" evidence="6">
    <location>
        <begin position="133"/>
        <end position="225"/>
    </location>
</feature>
<dbReference type="Gene3D" id="3.10.50.40">
    <property type="match status" value="1"/>
</dbReference>
<accession>A0A8K0HFV4</accession>
<dbReference type="FunFam" id="3.10.50.40:FF:000038">
    <property type="entry name" value="Peptidylprolyl isomerase"/>
    <property type="match status" value="1"/>
</dbReference>
<evidence type="ECO:0000313" key="8">
    <source>
        <dbReference type="Proteomes" id="UP000796880"/>
    </source>
</evidence>
<dbReference type="GO" id="GO:0003755">
    <property type="term" value="F:peptidyl-prolyl cis-trans isomerase activity"/>
    <property type="evidence" value="ECO:0007669"/>
    <property type="project" value="UniProtKB-KW"/>
</dbReference>
<dbReference type="EC" id="5.2.1.8" evidence="2 5"/>
<dbReference type="PROSITE" id="PS50059">
    <property type="entry name" value="FKBP_PPIASE"/>
    <property type="match status" value="1"/>
</dbReference>
<evidence type="ECO:0000256" key="4">
    <source>
        <dbReference type="ARBA" id="ARBA00023235"/>
    </source>
</evidence>
<dbReference type="InterPro" id="IPR046357">
    <property type="entry name" value="PPIase_dom_sf"/>
</dbReference>
<evidence type="ECO:0000313" key="7">
    <source>
        <dbReference type="EMBL" id="KAF3451020.1"/>
    </source>
</evidence>
<sequence>MASSPSTMTLRLGSGTRRNLYGNHKGRFSGKVGGVAVKCCNAQVRVKTSRTREYWDERNSLGRREVIGLVFGVSSLFIEPLAVNGAGLPPEQKPRLCDDACEKELENVPMVTTESGLQYKDIKVGEGPSPPVGFQVAANYVAMVPSGQIFDSSLEKGLPYLFRVGSGQVIKGLDEGILSMKIGGKRRLYIPGSLAFPKGLNSAPGRPRVAPNSPVVFDVSLEYIPGLELEVDED</sequence>
<organism evidence="7 8">
    <name type="scientific">Rhamnella rubrinervis</name>
    <dbReference type="NCBI Taxonomy" id="2594499"/>
    <lineage>
        <taxon>Eukaryota</taxon>
        <taxon>Viridiplantae</taxon>
        <taxon>Streptophyta</taxon>
        <taxon>Embryophyta</taxon>
        <taxon>Tracheophyta</taxon>
        <taxon>Spermatophyta</taxon>
        <taxon>Magnoliopsida</taxon>
        <taxon>eudicotyledons</taxon>
        <taxon>Gunneridae</taxon>
        <taxon>Pentapetalae</taxon>
        <taxon>rosids</taxon>
        <taxon>fabids</taxon>
        <taxon>Rosales</taxon>
        <taxon>Rhamnaceae</taxon>
        <taxon>rhamnoid group</taxon>
        <taxon>Rhamneae</taxon>
        <taxon>Rhamnella</taxon>
    </lineage>
</organism>
<evidence type="ECO:0000256" key="3">
    <source>
        <dbReference type="ARBA" id="ARBA00023110"/>
    </source>
</evidence>
<dbReference type="SUPFAM" id="SSF54534">
    <property type="entry name" value="FKBP-like"/>
    <property type="match status" value="1"/>
</dbReference>
<evidence type="ECO:0000256" key="5">
    <source>
        <dbReference type="PROSITE-ProRule" id="PRU00277"/>
    </source>
</evidence>
<dbReference type="InterPro" id="IPR001179">
    <property type="entry name" value="PPIase_FKBP_dom"/>
</dbReference>